<sequence>MTTTRPHQTAPAPPGLSARTTDRILTRLMRLPGTRHPYQVERNIPTPARDGAVLVTDHYAPVTDRPKGTVLLRTPYGRGFPHDLEARVYAGHGYHVVVQSCRGTFGSTGTFYPMANEADDAQDAVAWLRTQPWFDGRLATAGGSYVGWPQWALLMDPPPELRTCLIAVAPHNMHNTVYGAGAFRLGDFLSWAAMMANQERFPGLRGVARMLTMNRRLAPVFAALPFAEAADTATEHRTPWFREWLTAPDPDDPLWDRLKLDDALQRANVPVRLTAGWQDLFLDQTLHQYRALRTRGVDVSLTVGPWTHQDLGRKGMGRLLRSNLEWLRTHLADGETAAPPRPNLPVEVYVTGQEAWRRLAQWPPAADETVRYLQPGGKLLADEPSGGAPSTYVYDPANPTPTLAGPLLTFDSGVKDNADLQNRPDVLTFTTPPLTAPLEIFGTPVVELAHTRSNPHADVFVRLCDVDPKGVSRNFAEGLLRLDPTSPTDQVQHVRVRLDACAHEVKRGHRIRLLTAGGSHPQYARNEGTGAVPGTGHELRPCTHTIHHDTAAVSRVLLPTPPNGHARPGLADSMGS</sequence>
<evidence type="ECO:0000313" key="3">
    <source>
        <dbReference type="EMBL" id="MBD9729484.1"/>
    </source>
</evidence>
<accession>A0A927LD02</accession>
<evidence type="ECO:0000259" key="2">
    <source>
        <dbReference type="SMART" id="SM00939"/>
    </source>
</evidence>
<dbReference type="NCBIfam" id="TIGR00976">
    <property type="entry name" value="CocE_NonD"/>
    <property type="match status" value="1"/>
</dbReference>
<dbReference type="SUPFAM" id="SSF49785">
    <property type="entry name" value="Galactose-binding domain-like"/>
    <property type="match status" value="1"/>
</dbReference>
<organism evidence="3 4">
    <name type="scientific">Streptomyces caniscabiei</name>
    <dbReference type="NCBI Taxonomy" id="2746961"/>
    <lineage>
        <taxon>Bacteria</taxon>
        <taxon>Bacillati</taxon>
        <taxon>Actinomycetota</taxon>
        <taxon>Actinomycetes</taxon>
        <taxon>Kitasatosporales</taxon>
        <taxon>Streptomycetaceae</taxon>
        <taxon>Streptomyces</taxon>
    </lineage>
</organism>
<gene>
    <name evidence="3" type="ORF">IHE70_41155</name>
</gene>
<dbReference type="SMART" id="SM00939">
    <property type="entry name" value="PepX_C"/>
    <property type="match status" value="1"/>
</dbReference>
<dbReference type="Gene3D" id="2.60.120.260">
    <property type="entry name" value="Galactose-binding domain-like"/>
    <property type="match status" value="1"/>
</dbReference>
<dbReference type="InterPro" id="IPR005674">
    <property type="entry name" value="CocE/Ser_esterase"/>
</dbReference>
<dbReference type="InterPro" id="IPR013736">
    <property type="entry name" value="Xaa-Pro_dipept_C"/>
</dbReference>
<dbReference type="Gene3D" id="3.40.50.1820">
    <property type="entry name" value="alpha/beta hydrolase"/>
    <property type="match status" value="1"/>
</dbReference>
<dbReference type="Pfam" id="PF08530">
    <property type="entry name" value="PepX_C"/>
    <property type="match status" value="1"/>
</dbReference>
<evidence type="ECO:0000256" key="1">
    <source>
        <dbReference type="ARBA" id="ARBA00022801"/>
    </source>
</evidence>
<dbReference type="InterPro" id="IPR008979">
    <property type="entry name" value="Galactose-bd-like_sf"/>
</dbReference>
<dbReference type="Gene3D" id="1.10.3020.10">
    <property type="entry name" value="alpha-amino acid ester hydrolase ( Helical cap domain)"/>
    <property type="match status" value="1"/>
</dbReference>
<dbReference type="GeneID" id="79935847"/>
<dbReference type="PANTHER" id="PTHR43056:SF10">
    <property type="entry name" value="COCE_NOND FAMILY, PUTATIVE (AFU_ORTHOLOGUE AFUA_7G00600)-RELATED"/>
    <property type="match status" value="1"/>
</dbReference>
<dbReference type="Pfam" id="PF02129">
    <property type="entry name" value="Peptidase_S15"/>
    <property type="match status" value="1"/>
</dbReference>
<feature type="domain" description="Xaa-Pro dipeptidyl-peptidase C-terminal" evidence="2">
    <location>
        <begin position="324"/>
        <end position="557"/>
    </location>
</feature>
<dbReference type="InterPro" id="IPR050585">
    <property type="entry name" value="Xaa-Pro_dipeptidyl-ppase/CocE"/>
</dbReference>
<dbReference type="InterPro" id="IPR000383">
    <property type="entry name" value="Xaa-Pro-like_dom"/>
</dbReference>
<dbReference type="Proteomes" id="UP000661025">
    <property type="component" value="Unassembled WGS sequence"/>
</dbReference>
<evidence type="ECO:0000313" key="4">
    <source>
        <dbReference type="Proteomes" id="UP000661025"/>
    </source>
</evidence>
<name>A0A927LD02_9ACTN</name>
<reference evidence="3" key="1">
    <citation type="submission" date="2020-09" db="EMBL/GenBank/DDBJ databases">
        <title>Streptomyces canutascabiei sp. nov., which causes potato common scab and is distributed across the world.</title>
        <authorList>
            <person name="Nguyen H.P."/>
            <person name="Weisberg A.J."/>
            <person name="Chang J.H."/>
            <person name="Clarke C.R."/>
        </authorList>
    </citation>
    <scope>NUCLEOTIDE SEQUENCE</scope>
    <source>
        <strain evidence="3">ID-01-6.2a</strain>
    </source>
</reference>
<dbReference type="InterPro" id="IPR029058">
    <property type="entry name" value="AB_hydrolase_fold"/>
</dbReference>
<dbReference type="RefSeq" id="WP_192365625.1">
    <property type="nucleotide sequence ID" value="NZ_CP119182.1"/>
</dbReference>
<keyword evidence="1 3" id="KW-0378">Hydrolase</keyword>
<dbReference type="GO" id="GO:0008239">
    <property type="term" value="F:dipeptidyl-peptidase activity"/>
    <property type="evidence" value="ECO:0007669"/>
    <property type="project" value="InterPro"/>
</dbReference>
<dbReference type="EMBL" id="JACYXT010000027">
    <property type="protein sequence ID" value="MBD9729484.1"/>
    <property type="molecule type" value="Genomic_DNA"/>
</dbReference>
<dbReference type="SUPFAM" id="SSF53474">
    <property type="entry name" value="alpha/beta-Hydrolases"/>
    <property type="match status" value="1"/>
</dbReference>
<proteinExistence type="predicted"/>
<comment type="caution">
    <text evidence="3">The sequence shown here is derived from an EMBL/GenBank/DDBJ whole genome shotgun (WGS) entry which is preliminary data.</text>
</comment>
<protein>
    <submittedName>
        <fullName evidence="3">CocE/NonD family hydrolase</fullName>
    </submittedName>
</protein>
<dbReference type="PANTHER" id="PTHR43056">
    <property type="entry name" value="PEPTIDASE S9 PROLYL OLIGOPEPTIDASE"/>
    <property type="match status" value="1"/>
</dbReference>
<dbReference type="AlphaFoldDB" id="A0A927LD02"/>